<reference evidence="4" key="1">
    <citation type="submission" date="2016-10" db="EMBL/GenBank/DDBJ databases">
        <authorList>
            <person name="de Groot N.N."/>
        </authorList>
    </citation>
    <scope>NUCLEOTIDE SEQUENCE</scope>
</reference>
<accession>A0A1W1BNX8</accession>
<evidence type="ECO:0000259" key="2">
    <source>
        <dbReference type="Pfam" id="PF02563"/>
    </source>
</evidence>
<dbReference type="Pfam" id="PF10531">
    <property type="entry name" value="SLBB"/>
    <property type="match status" value="4"/>
</dbReference>
<dbReference type="EMBL" id="FPHH01000031">
    <property type="protein sequence ID" value="SFV55278.1"/>
    <property type="molecule type" value="Genomic_DNA"/>
</dbReference>
<evidence type="ECO:0000313" key="4">
    <source>
        <dbReference type="EMBL" id="SFV55278.1"/>
    </source>
</evidence>
<proteinExistence type="predicted"/>
<protein>
    <submittedName>
        <fullName evidence="4">Capsule polysaccharide export protein</fullName>
    </submittedName>
</protein>
<keyword evidence="1" id="KW-0732">Signal</keyword>
<organism evidence="4">
    <name type="scientific">hydrothermal vent metagenome</name>
    <dbReference type="NCBI Taxonomy" id="652676"/>
    <lineage>
        <taxon>unclassified sequences</taxon>
        <taxon>metagenomes</taxon>
        <taxon>ecological metagenomes</taxon>
    </lineage>
</organism>
<feature type="domain" description="Soluble ligand binding" evidence="3">
    <location>
        <begin position="321"/>
        <end position="357"/>
    </location>
</feature>
<evidence type="ECO:0000256" key="1">
    <source>
        <dbReference type="ARBA" id="ARBA00022729"/>
    </source>
</evidence>
<dbReference type="AlphaFoldDB" id="A0A1W1BNX8"/>
<sequence length="890" mass="99547">MIRILVVMVMLFSLSHAIDKTAAIAAVKANPALLNTPKAQELMQENGVTKEQVLQKIQKSNSGSNTEVNALVSNNIQFQEENATIENNVTKISDVNRSFMPLFYVSQEKLIKKIQADRQEVKKATLNRYASKFFQNKNSINSSSMVVPDYYTLNVGDALKVFIYGGENKELSLVVDNYGNINLPILGPVNVRGMQVSDVKALLSSKLKPTYQNSKILVQVQANASIQVNLTGYVPAPGVYNLQSLSTIKDLLIAAHGVGKIGSIRNVYLKRNGKLLKIIDFYTLIKDGNIVDTTLLKDGDVVFIPRAKNLVALDGDVYLKAIYEMRDGEQLKDLLAFSGGLKPDASNKYIKIKRFEKNASIKVFIKALGSGFRVKNGDRVFVYKISQLNNKEVFVYGNIDKPGSYPMPKDGSLKTLLTKLQYLKNTAYDYALVKRFDDSIVSFNIKNPKDIKLGLRDSIYIFNKYQIQANEYVTIKGNVVKKVGKYRYLQGETLQDLINNAGTLGLFNKHKVQVVSWATGVPVLHFVDYEKNPKFKLQKYDEVTLFDETFFNPIKFIAVTGEVNKPNLYTYSKEMRLKDAITMAGWFSSKANRNYIELIRYSIKNNTRERKFYTLSDANLSFKLHAFDEINIKRIINWNERKTVTLEGEVKYPGVYVIKSGDRLSDVIERAGGFTKEAYLYASVFSRESVKKLQQKRLKDMLYKLKRKSAIIAASAKGAGEGTIDAQGLLSSIDGLIEDAKNYNPIGRIALKLDSNLTKFKTSQYNIVLKDKDKLIIPSKTDSILVTGEVLNESAFVYSKDDAKSYINQAGGLSADADETYFVVHANGFSEKGDFGSWIGGDIDDLLPGDVIVVPLHIKTSTWYGMTKDISSIVYKLAITAASLKTVGAL</sequence>
<dbReference type="InterPro" id="IPR003715">
    <property type="entry name" value="Poly_export_N"/>
</dbReference>
<evidence type="ECO:0000259" key="3">
    <source>
        <dbReference type="Pfam" id="PF10531"/>
    </source>
</evidence>
<dbReference type="PANTHER" id="PTHR33619:SF3">
    <property type="entry name" value="POLYSACCHARIDE EXPORT PROTEIN GFCE-RELATED"/>
    <property type="match status" value="1"/>
</dbReference>
<name>A0A1W1BNX8_9ZZZZ</name>
<dbReference type="InterPro" id="IPR049712">
    <property type="entry name" value="Poly_export"/>
</dbReference>
<dbReference type="Gene3D" id="3.10.560.10">
    <property type="entry name" value="Outer membrane lipoprotein wza domain like"/>
    <property type="match status" value="5"/>
</dbReference>
<feature type="domain" description="Polysaccharide export protein N-terminal" evidence="2">
    <location>
        <begin position="148"/>
        <end position="220"/>
    </location>
</feature>
<dbReference type="PANTHER" id="PTHR33619">
    <property type="entry name" value="POLYSACCHARIDE EXPORT PROTEIN GFCE-RELATED"/>
    <property type="match status" value="1"/>
</dbReference>
<feature type="domain" description="Soluble ligand binding" evidence="3">
    <location>
        <begin position="557"/>
        <end position="600"/>
    </location>
</feature>
<dbReference type="GO" id="GO:0015159">
    <property type="term" value="F:polysaccharide transmembrane transporter activity"/>
    <property type="evidence" value="ECO:0007669"/>
    <property type="project" value="InterPro"/>
</dbReference>
<dbReference type="InterPro" id="IPR019554">
    <property type="entry name" value="Soluble_ligand-bd"/>
</dbReference>
<gene>
    <name evidence="4" type="ORF">MNB_SM-5-52</name>
</gene>
<feature type="domain" description="Soluble ligand binding" evidence="3">
    <location>
        <begin position="472"/>
        <end position="502"/>
    </location>
</feature>
<dbReference type="Pfam" id="PF02563">
    <property type="entry name" value="Poly_export"/>
    <property type="match status" value="1"/>
</dbReference>
<feature type="domain" description="Soluble ligand binding" evidence="3">
    <location>
        <begin position="644"/>
        <end position="680"/>
    </location>
</feature>